<evidence type="ECO:0000256" key="7">
    <source>
        <dbReference type="ARBA" id="ARBA00023306"/>
    </source>
</evidence>
<dbReference type="InterPro" id="IPR014169">
    <property type="entry name" value="Pal_lipo_C"/>
</dbReference>
<evidence type="ECO:0000256" key="1">
    <source>
        <dbReference type="ARBA" id="ARBA00022618"/>
    </source>
</evidence>
<keyword evidence="1 8" id="KW-0132">Cell division</keyword>
<evidence type="ECO:0000256" key="8">
    <source>
        <dbReference type="HAMAP-Rule" id="MF_02204"/>
    </source>
</evidence>
<accession>A0ABU8XWH4</accession>
<gene>
    <name evidence="8 11" type="primary">pal</name>
    <name evidence="11" type="ORF">U1T56_14155</name>
</gene>
<proteinExistence type="inferred from homology"/>
<dbReference type="InterPro" id="IPR006664">
    <property type="entry name" value="OMP_bac"/>
</dbReference>
<dbReference type="PANTHER" id="PTHR30329">
    <property type="entry name" value="STATOR ELEMENT OF FLAGELLAR MOTOR COMPLEX"/>
    <property type="match status" value="1"/>
</dbReference>
<comment type="function">
    <text evidence="8">Part of the Tol-Pal system, which plays a role in outer membrane invagination during cell division and is important for maintaining outer membrane integrity.</text>
</comment>
<dbReference type="PROSITE" id="PS51123">
    <property type="entry name" value="OMPA_2"/>
    <property type="match status" value="1"/>
</dbReference>
<dbReference type="InterPro" id="IPR006665">
    <property type="entry name" value="OmpA-like"/>
</dbReference>
<keyword evidence="12" id="KW-1185">Reference proteome</keyword>
<evidence type="ECO:0000256" key="3">
    <source>
        <dbReference type="ARBA" id="ARBA00023136"/>
    </source>
</evidence>
<evidence type="ECO:0000259" key="10">
    <source>
        <dbReference type="PROSITE" id="PS51123"/>
    </source>
</evidence>
<dbReference type="Proteomes" id="UP001375743">
    <property type="component" value="Unassembled WGS sequence"/>
</dbReference>
<sequence length="188" mass="19293">MLARFVPVAAALFLLAACSTSEESLSDTAGGAGAGAGKGTLGAADMGLGSGAGTGIGSGTSLNGAATPGSQADLEVNVGDRVFFGFDSSTLDQTARQTVERQAAWLQQFPSVTVTIEGHTDQRGTTEYNLALGERRANAVKTYLTQLGVDPARVLTVSYGKERPADPGTTEQAYALNRRAVTVVNVTH</sequence>
<dbReference type="InterPro" id="IPR036737">
    <property type="entry name" value="OmpA-like_sf"/>
</dbReference>
<dbReference type="RefSeq" id="WP_418160150.1">
    <property type="nucleotide sequence ID" value="NZ_JBBLZC010000013.1"/>
</dbReference>
<feature type="chain" id="PRO_5046552727" description="Peptidoglycan-associated lipoprotein" evidence="9">
    <location>
        <begin position="22"/>
        <end position="188"/>
    </location>
</feature>
<dbReference type="SUPFAM" id="SSF103088">
    <property type="entry name" value="OmpA-like"/>
    <property type="match status" value="1"/>
</dbReference>
<keyword evidence="3 8" id="KW-0472">Membrane</keyword>
<dbReference type="InterPro" id="IPR039001">
    <property type="entry name" value="Pal"/>
</dbReference>
<evidence type="ECO:0000256" key="9">
    <source>
        <dbReference type="SAM" id="SignalP"/>
    </source>
</evidence>
<evidence type="ECO:0000256" key="2">
    <source>
        <dbReference type="ARBA" id="ARBA00022729"/>
    </source>
</evidence>
<comment type="subunit">
    <text evidence="8">The Tol-Pal system is composed of five core proteins: the inner membrane proteins TolA, TolQ and TolR, the periplasmic protein TolB and the outer membrane protein Pal. They form a network linking the inner and outer membranes and the peptidoglycan layer.</text>
</comment>
<keyword evidence="2 8" id="KW-0732">Signal</keyword>
<evidence type="ECO:0000313" key="12">
    <source>
        <dbReference type="Proteomes" id="UP001375743"/>
    </source>
</evidence>
<evidence type="ECO:0000256" key="4">
    <source>
        <dbReference type="ARBA" id="ARBA00023139"/>
    </source>
</evidence>
<feature type="domain" description="OmpA-like" evidence="10">
    <location>
        <begin position="71"/>
        <end position="188"/>
    </location>
</feature>
<dbReference type="InterPro" id="IPR050330">
    <property type="entry name" value="Bact_OuterMem_StrucFunc"/>
</dbReference>
<evidence type="ECO:0000256" key="6">
    <source>
        <dbReference type="ARBA" id="ARBA00023288"/>
    </source>
</evidence>
<dbReference type="CDD" id="cd07185">
    <property type="entry name" value="OmpA_C-like"/>
    <property type="match status" value="1"/>
</dbReference>
<feature type="signal peptide" evidence="9">
    <location>
        <begin position="1"/>
        <end position="21"/>
    </location>
</feature>
<keyword evidence="6 8" id="KW-0449">Lipoprotein</keyword>
<dbReference type="NCBIfam" id="TIGR02802">
    <property type="entry name" value="Pal_lipo"/>
    <property type="match status" value="1"/>
</dbReference>
<comment type="subcellular location">
    <subcellularLocation>
        <location evidence="8">Cell outer membrane</location>
        <topology evidence="8">Lipid-anchor</topology>
    </subcellularLocation>
</comment>
<dbReference type="PROSITE" id="PS51257">
    <property type="entry name" value="PROKAR_LIPOPROTEIN"/>
    <property type="match status" value="1"/>
</dbReference>
<protein>
    <recommendedName>
        <fullName evidence="8">Peptidoglycan-associated lipoprotein</fullName>
        <shortName evidence="8">PAL</shortName>
    </recommendedName>
</protein>
<dbReference type="EMBL" id="JBBLZC010000013">
    <property type="protein sequence ID" value="MEK0084302.1"/>
    <property type="molecule type" value="Genomic_DNA"/>
</dbReference>
<keyword evidence="7 8" id="KW-0131">Cell cycle</keyword>
<comment type="caution">
    <text evidence="11">The sequence shown here is derived from an EMBL/GenBank/DDBJ whole genome shotgun (WGS) entry which is preliminary data.</text>
</comment>
<comment type="similarity">
    <text evidence="8">Belongs to the Pal lipoprotein family.</text>
</comment>
<evidence type="ECO:0000256" key="5">
    <source>
        <dbReference type="ARBA" id="ARBA00023237"/>
    </source>
</evidence>
<dbReference type="PROSITE" id="PS01068">
    <property type="entry name" value="OMPA_1"/>
    <property type="match status" value="1"/>
</dbReference>
<dbReference type="InterPro" id="IPR006690">
    <property type="entry name" value="OMPA-like_CS"/>
</dbReference>
<reference evidence="11 12" key="1">
    <citation type="submission" date="2024-01" db="EMBL/GenBank/DDBJ databases">
        <title>Multi-omics insights into the function and evolution of sodium benzoate biodegradation pathways in Benzoatithermus flavus gen. nov., sp. nov. from hot spring.</title>
        <authorList>
            <person name="Hu C.-J."/>
            <person name="Li W.-J."/>
        </authorList>
    </citation>
    <scope>NUCLEOTIDE SEQUENCE [LARGE SCALE GENOMIC DNA]</scope>
    <source>
        <strain evidence="11 12">SYSU G07066</strain>
    </source>
</reference>
<dbReference type="Gene3D" id="3.30.1330.60">
    <property type="entry name" value="OmpA-like domain"/>
    <property type="match status" value="1"/>
</dbReference>
<dbReference type="HAMAP" id="MF_02204">
    <property type="entry name" value="Pal"/>
    <property type="match status" value="1"/>
</dbReference>
<name>A0ABU8XWH4_9PROT</name>
<evidence type="ECO:0000313" key="11">
    <source>
        <dbReference type="EMBL" id="MEK0084302.1"/>
    </source>
</evidence>
<keyword evidence="4 8" id="KW-0564">Palmitate</keyword>
<dbReference type="PANTHER" id="PTHR30329:SF21">
    <property type="entry name" value="LIPOPROTEIN YIAD-RELATED"/>
    <property type="match status" value="1"/>
</dbReference>
<keyword evidence="5 8" id="KW-0998">Cell outer membrane</keyword>
<dbReference type="Pfam" id="PF00691">
    <property type="entry name" value="OmpA"/>
    <property type="match status" value="1"/>
</dbReference>
<organism evidence="11 12">
    <name type="scientific">Benzoatithermus flavus</name>
    <dbReference type="NCBI Taxonomy" id="3108223"/>
    <lineage>
        <taxon>Bacteria</taxon>
        <taxon>Pseudomonadati</taxon>
        <taxon>Pseudomonadota</taxon>
        <taxon>Alphaproteobacteria</taxon>
        <taxon>Geminicoccales</taxon>
        <taxon>Geminicoccaceae</taxon>
        <taxon>Benzoatithermus</taxon>
    </lineage>
</organism>
<dbReference type="PRINTS" id="PR01021">
    <property type="entry name" value="OMPADOMAIN"/>
</dbReference>